<dbReference type="Gene3D" id="3.30.450.20">
    <property type="entry name" value="PAS domain"/>
    <property type="match status" value="1"/>
</dbReference>
<dbReference type="InterPro" id="IPR004358">
    <property type="entry name" value="Sig_transdc_His_kin-like_C"/>
</dbReference>
<dbReference type="Pfam" id="PF00672">
    <property type="entry name" value="HAMP"/>
    <property type="match status" value="1"/>
</dbReference>
<feature type="domain" description="HAMP" evidence="13">
    <location>
        <begin position="389"/>
        <end position="441"/>
    </location>
</feature>
<keyword evidence="5" id="KW-0808">Transferase</keyword>
<evidence type="ECO:0000256" key="5">
    <source>
        <dbReference type="ARBA" id="ARBA00022679"/>
    </source>
</evidence>
<keyword evidence="7 14" id="KW-0418">Kinase</keyword>
<dbReference type="Pfam" id="PF02518">
    <property type="entry name" value="HATPase_c"/>
    <property type="match status" value="1"/>
</dbReference>
<dbReference type="SMART" id="SM00304">
    <property type="entry name" value="HAMP"/>
    <property type="match status" value="1"/>
</dbReference>
<comment type="caution">
    <text evidence="14">The sequence shown here is derived from an EMBL/GenBank/DDBJ whole genome shotgun (WGS) entry which is preliminary data.</text>
</comment>
<evidence type="ECO:0000256" key="11">
    <source>
        <dbReference type="SAM" id="Phobius"/>
    </source>
</evidence>
<dbReference type="CDD" id="cd06225">
    <property type="entry name" value="HAMP"/>
    <property type="match status" value="1"/>
</dbReference>
<keyword evidence="6" id="KW-0547">Nucleotide-binding</keyword>
<dbReference type="InterPro" id="IPR003660">
    <property type="entry name" value="HAMP_dom"/>
</dbReference>
<dbReference type="GO" id="GO:0004673">
    <property type="term" value="F:protein histidine kinase activity"/>
    <property type="evidence" value="ECO:0007669"/>
    <property type="project" value="UniProtKB-EC"/>
</dbReference>
<proteinExistence type="predicted"/>
<evidence type="ECO:0000256" key="9">
    <source>
        <dbReference type="ARBA" id="ARBA00023012"/>
    </source>
</evidence>
<evidence type="ECO:0000259" key="12">
    <source>
        <dbReference type="PROSITE" id="PS50109"/>
    </source>
</evidence>
<dbReference type="SUPFAM" id="SSF55874">
    <property type="entry name" value="ATPase domain of HSP90 chaperone/DNA topoisomerase II/histidine kinase"/>
    <property type="match status" value="1"/>
</dbReference>
<evidence type="ECO:0000256" key="6">
    <source>
        <dbReference type="ARBA" id="ARBA00022741"/>
    </source>
</evidence>
<keyword evidence="4" id="KW-0597">Phosphoprotein</keyword>
<evidence type="ECO:0000256" key="10">
    <source>
        <dbReference type="SAM" id="Coils"/>
    </source>
</evidence>
<dbReference type="InterPro" id="IPR003594">
    <property type="entry name" value="HATPase_dom"/>
</dbReference>
<sequence>MPAVKAPGSLARSTLIRMGVRIGVIIALTTLVSYLHIFRSFRDETLVQMERTVAERTQREQAIFVLAQDNHAVLKQALAERLEAWSQQDPTAAFERLFSALPDGTIRNNPQGFDGRKMPGVFVPKGVPLDAELRRRILASYEVVSQYGPAFHVRFTSTGVTLPEGPIIGYFPEGPTYFQDLEPTFSWVSMEYFKLSQPEANPKRESLWTGIYEDPPSKIWFVTVSTPLDVGGRHVATFNHDVLLADLMHRTIGDHLPGGYNVLFRDDGQLIAHPLLKVKSGAAPYNLLNDPRPPEQVFEQPGTGAQRADLRTIFERVKAREPQQRVLELPERELYVAVGRLEGTGWTFVTVLPESVVSSAAFQVARYVLLFGMCSLLIELGIMFWVLRQQITRPLVGFTQAADQVATGNFQVKLESSRDDELGRLANAFELMAHEVHQREEALRQANEGLEQRVEERTKELQEVHKQLVETARQVGRAEIATNVLHNVGNVLNSVFTSAVVARERLGGLKIDSVEKVASLLEEHQGDLGNFLSKDERGRNAVPFLKRLGTHLQSERQEIQNLLAELSRHTEHIGTIVKLQQRYARTPQKLVETVDFSELVEDALRINHAALTRHGVDVERDLAHLPPVLTEKHKLLMILVNLISNAKYALEVRPEGERILTIRLTPPAEGRFRLEVSDNGMGIAPEMLTRIFQYGFTTREEGHGFGLHSSALAAQEMGGTLTAHSEGLGKGATFRLELPYTPEQQEGLSHA</sequence>
<feature type="domain" description="Histidine kinase" evidence="12">
    <location>
        <begin position="553"/>
        <end position="742"/>
    </location>
</feature>
<evidence type="ECO:0000313" key="14">
    <source>
        <dbReference type="EMBL" id="KFE70409.1"/>
    </source>
</evidence>
<dbReference type="PROSITE" id="PS50885">
    <property type="entry name" value="HAMP"/>
    <property type="match status" value="1"/>
</dbReference>
<name>A0A085WRU6_9BACT</name>
<dbReference type="InterPro" id="IPR005467">
    <property type="entry name" value="His_kinase_dom"/>
</dbReference>
<keyword evidence="15" id="KW-1185">Reference proteome</keyword>
<evidence type="ECO:0000256" key="7">
    <source>
        <dbReference type="ARBA" id="ARBA00022777"/>
    </source>
</evidence>
<comment type="catalytic activity">
    <reaction evidence="1">
        <text>ATP + protein L-histidine = ADP + protein N-phospho-L-histidine.</text>
        <dbReference type="EC" id="2.7.13.3"/>
    </reaction>
</comment>
<dbReference type="Proteomes" id="UP000028725">
    <property type="component" value="Unassembled WGS sequence"/>
</dbReference>
<keyword evidence="10" id="KW-0175">Coiled coil</keyword>
<evidence type="ECO:0000256" key="4">
    <source>
        <dbReference type="ARBA" id="ARBA00022553"/>
    </source>
</evidence>
<dbReference type="EC" id="2.7.13.3" evidence="3"/>
<feature type="transmembrane region" description="Helical" evidence="11">
    <location>
        <begin position="20"/>
        <end position="41"/>
    </location>
</feature>
<comment type="subcellular location">
    <subcellularLocation>
        <location evidence="2">Membrane</location>
    </subcellularLocation>
</comment>
<dbReference type="PANTHER" id="PTHR43065">
    <property type="entry name" value="SENSOR HISTIDINE KINASE"/>
    <property type="match status" value="1"/>
</dbReference>
<dbReference type="STRING" id="394096.DB31_5451"/>
<evidence type="ECO:0000256" key="1">
    <source>
        <dbReference type="ARBA" id="ARBA00000085"/>
    </source>
</evidence>
<keyword evidence="9" id="KW-0902">Two-component regulatory system</keyword>
<dbReference type="SMART" id="SM00387">
    <property type="entry name" value="HATPase_c"/>
    <property type="match status" value="1"/>
</dbReference>
<evidence type="ECO:0000313" key="15">
    <source>
        <dbReference type="Proteomes" id="UP000028725"/>
    </source>
</evidence>
<reference evidence="14 15" key="1">
    <citation type="submission" date="2014-04" db="EMBL/GenBank/DDBJ databases">
        <title>Genome assembly of Hyalangium minutum DSM 14724.</title>
        <authorList>
            <person name="Sharma G."/>
            <person name="Subramanian S."/>
        </authorList>
    </citation>
    <scope>NUCLEOTIDE SEQUENCE [LARGE SCALE GENOMIC DNA]</scope>
    <source>
        <strain evidence="14 15">DSM 14724</strain>
    </source>
</reference>
<feature type="transmembrane region" description="Helical" evidence="11">
    <location>
        <begin position="367"/>
        <end position="387"/>
    </location>
</feature>
<organism evidence="14 15">
    <name type="scientific">Hyalangium minutum</name>
    <dbReference type="NCBI Taxonomy" id="394096"/>
    <lineage>
        <taxon>Bacteria</taxon>
        <taxon>Pseudomonadati</taxon>
        <taxon>Myxococcota</taxon>
        <taxon>Myxococcia</taxon>
        <taxon>Myxococcales</taxon>
        <taxon>Cystobacterineae</taxon>
        <taxon>Archangiaceae</taxon>
        <taxon>Hyalangium</taxon>
    </lineage>
</organism>
<dbReference type="AlphaFoldDB" id="A0A085WRU6"/>
<dbReference type="PROSITE" id="PS50109">
    <property type="entry name" value="HIS_KIN"/>
    <property type="match status" value="1"/>
</dbReference>
<evidence type="ECO:0000256" key="2">
    <source>
        <dbReference type="ARBA" id="ARBA00004370"/>
    </source>
</evidence>
<keyword evidence="11" id="KW-1133">Transmembrane helix</keyword>
<gene>
    <name evidence="14" type="ORF">DB31_5451</name>
</gene>
<dbReference type="PRINTS" id="PR00344">
    <property type="entry name" value="BCTRLSENSOR"/>
</dbReference>
<dbReference type="CDD" id="cd18774">
    <property type="entry name" value="PDC2_HK_sensor"/>
    <property type="match status" value="1"/>
</dbReference>
<protein>
    <recommendedName>
        <fullName evidence="3">histidine kinase</fullName>
        <ecNumber evidence="3">2.7.13.3</ecNumber>
    </recommendedName>
</protein>
<feature type="coiled-coil region" evidence="10">
    <location>
        <begin position="433"/>
        <end position="467"/>
    </location>
</feature>
<dbReference type="Gene3D" id="3.30.565.10">
    <property type="entry name" value="Histidine kinase-like ATPase, C-terminal domain"/>
    <property type="match status" value="1"/>
</dbReference>
<evidence type="ECO:0000256" key="8">
    <source>
        <dbReference type="ARBA" id="ARBA00022840"/>
    </source>
</evidence>
<dbReference type="GO" id="GO:0016020">
    <property type="term" value="C:membrane"/>
    <property type="evidence" value="ECO:0007669"/>
    <property type="project" value="UniProtKB-SubCell"/>
</dbReference>
<keyword evidence="11" id="KW-0812">Transmembrane</keyword>
<dbReference type="PATRIC" id="fig|394096.3.peg.1930"/>
<dbReference type="GO" id="GO:0000160">
    <property type="term" value="P:phosphorelay signal transduction system"/>
    <property type="evidence" value="ECO:0007669"/>
    <property type="project" value="UniProtKB-KW"/>
</dbReference>
<dbReference type="GO" id="GO:0005524">
    <property type="term" value="F:ATP binding"/>
    <property type="evidence" value="ECO:0007669"/>
    <property type="project" value="UniProtKB-KW"/>
</dbReference>
<evidence type="ECO:0000259" key="13">
    <source>
        <dbReference type="PROSITE" id="PS50885"/>
    </source>
</evidence>
<accession>A0A085WRU6</accession>
<evidence type="ECO:0000256" key="3">
    <source>
        <dbReference type="ARBA" id="ARBA00012438"/>
    </source>
</evidence>
<feature type="coiled-coil region" evidence="10">
    <location>
        <begin position="545"/>
        <end position="572"/>
    </location>
</feature>
<dbReference type="PANTHER" id="PTHR43065:SF46">
    <property type="entry name" value="C4-DICARBOXYLATE TRANSPORT SENSOR PROTEIN DCTB"/>
    <property type="match status" value="1"/>
</dbReference>
<dbReference type="EMBL" id="JMCB01000003">
    <property type="protein sequence ID" value="KFE70409.1"/>
    <property type="molecule type" value="Genomic_DNA"/>
</dbReference>
<dbReference type="Gene3D" id="6.10.340.10">
    <property type="match status" value="1"/>
</dbReference>
<dbReference type="InterPro" id="IPR036890">
    <property type="entry name" value="HATPase_C_sf"/>
</dbReference>
<keyword evidence="11" id="KW-0472">Membrane</keyword>
<keyword evidence="8" id="KW-0067">ATP-binding</keyword>
<dbReference type="SUPFAM" id="SSF158472">
    <property type="entry name" value="HAMP domain-like"/>
    <property type="match status" value="1"/>
</dbReference>